<reference evidence="4" key="1">
    <citation type="journal article" date="2013" name="Nat. Biotechnol.">
        <title>Draft genome sequence of chickpea (Cicer arietinum) provides a resource for trait improvement.</title>
        <authorList>
            <person name="Varshney R.K."/>
            <person name="Song C."/>
            <person name="Saxena R.K."/>
            <person name="Azam S."/>
            <person name="Yu S."/>
            <person name="Sharpe A.G."/>
            <person name="Cannon S."/>
            <person name="Baek J."/>
            <person name="Rosen B.D."/>
            <person name="Tar'an B."/>
            <person name="Millan T."/>
            <person name="Zhang X."/>
            <person name="Ramsay L.D."/>
            <person name="Iwata A."/>
            <person name="Wang Y."/>
            <person name="Nelson W."/>
            <person name="Farmer A.D."/>
            <person name="Gaur P.M."/>
            <person name="Soderlund C."/>
            <person name="Penmetsa R.V."/>
            <person name="Xu C."/>
            <person name="Bharti A.K."/>
            <person name="He W."/>
            <person name="Winter P."/>
            <person name="Zhao S."/>
            <person name="Hane J.K."/>
            <person name="Carrasquilla-Garcia N."/>
            <person name="Condie J.A."/>
            <person name="Upadhyaya H.D."/>
            <person name="Luo M.C."/>
            <person name="Thudi M."/>
            <person name="Gowda C.L."/>
            <person name="Singh N.P."/>
            <person name="Lichtenzveig J."/>
            <person name="Gali K.K."/>
            <person name="Rubio J."/>
            <person name="Nadarajan N."/>
            <person name="Dolezel J."/>
            <person name="Bansal K.C."/>
            <person name="Xu X."/>
            <person name="Edwards D."/>
            <person name="Zhang G."/>
            <person name="Kahl G."/>
            <person name="Gil J."/>
            <person name="Singh K.B."/>
            <person name="Datta S.K."/>
            <person name="Jackson S.A."/>
            <person name="Wang J."/>
            <person name="Cook D.R."/>
        </authorList>
    </citation>
    <scope>NUCLEOTIDE SEQUENCE [LARGE SCALE GENOMIC DNA]</scope>
    <source>
        <strain evidence="4">cv. CDC Frontier</strain>
    </source>
</reference>
<dbReference type="KEGG" id="cam:101503509"/>
<dbReference type="PaxDb" id="3827-XP_004496767.1"/>
<feature type="region of interest" description="Disordered" evidence="2">
    <location>
        <begin position="213"/>
        <end position="234"/>
    </location>
</feature>
<dbReference type="AlphaFoldDB" id="A0A1S2XZ08"/>
<dbReference type="InterPro" id="IPR021410">
    <property type="entry name" value="FAF"/>
</dbReference>
<dbReference type="GeneID" id="101503509"/>
<dbReference type="Proteomes" id="UP000087171">
    <property type="component" value="Chromosome Ca4"/>
</dbReference>
<evidence type="ECO:0000256" key="2">
    <source>
        <dbReference type="SAM" id="MobiDB-lite"/>
    </source>
</evidence>
<comment type="similarity">
    <text evidence="1">Belongs to the fantastic four family.</text>
</comment>
<feature type="domain" description="FAF" evidence="3">
    <location>
        <begin position="157"/>
        <end position="209"/>
    </location>
</feature>
<sequence length="331" mass="38242">MAAIVYHSGLQTHLESPQLVESRTLRLKLPSPQSIDLPFKSCFRDSNLKTNHHEENISKTETFQKPNTNTWNFLDSLSNNISQNTSKKETTYVHPQQKRSSLVLSPKSLELCTENLGNESGTDIIENSIENMLLFSSFEQRQPCRQVLVAKKAKTMNFPPPLTTIRGSESLRVKPHREDGRLVIEVTKVPPSTSCFQADRSHGRLRLCFSTNFDQEEEEEDEDENNDDVADENEQPLNEEFLEEFCENEIIEGKIQESEKRDKETEDKTEDETEEQEIESVVIACGCECEEKKGNDVRMEKYERLRRCKESDENENNELLNWCETLWVATT</sequence>
<dbReference type="eggNOG" id="ENOG502QVU6">
    <property type="taxonomic scope" value="Eukaryota"/>
</dbReference>
<feature type="region of interest" description="Disordered" evidence="2">
    <location>
        <begin position="253"/>
        <end position="277"/>
    </location>
</feature>
<evidence type="ECO:0000259" key="3">
    <source>
        <dbReference type="Pfam" id="PF11250"/>
    </source>
</evidence>
<evidence type="ECO:0000256" key="1">
    <source>
        <dbReference type="ARBA" id="ARBA00008690"/>
    </source>
</evidence>
<feature type="compositionally biased region" description="Acidic residues" evidence="2">
    <location>
        <begin position="267"/>
        <end position="277"/>
    </location>
</feature>
<gene>
    <name evidence="5" type="primary">LOC101503509</name>
</gene>
<evidence type="ECO:0000313" key="5">
    <source>
        <dbReference type="RefSeq" id="XP_004496767.1"/>
    </source>
</evidence>
<dbReference type="PANTHER" id="PTHR33155">
    <property type="entry name" value="FANTASTIC FOUR-LIKE PROTEIN (DUF3049)"/>
    <property type="match status" value="1"/>
</dbReference>
<dbReference type="PANTHER" id="PTHR33155:SF53">
    <property type="entry name" value="FANTASTIC FOUR-LIKE PROTEIN"/>
    <property type="match status" value="1"/>
</dbReference>
<organism evidence="4 5">
    <name type="scientific">Cicer arietinum</name>
    <name type="common">Chickpea</name>
    <name type="synonym">Garbanzo</name>
    <dbReference type="NCBI Taxonomy" id="3827"/>
    <lineage>
        <taxon>Eukaryota</taxon>
        <taxon>Viridiplantae</taxon>
        <taxon>Streptophyta</taxon>
        <taxon>Embryophyta</taxon>
        <taxon>Tracheophyta</taxon>
        <taxon>Spermatophyta</taxon>
        <taxon>Magnoliopsida</taxon>
        <taxon>eudicotyledons</taxon>
        <taxon>Gunneridae</taxon>
        <taxon>Pentapetalae</taxon>
        <taxon>rosids</taxon>
        <taxon>fabids</taxon>
        <taxon>Fabales</taxon>
        <taxon>Fabaceae</taxon>
        <taxon>Papilionoideae</taxon>
        <taxon>50 kb inversion clade</taxon>
        <taxon>NPAAA clade</taxon>
        <taxon>Hologalegina</taxon>
        <taxon>IRL clade</taxon>
        <taxon>Cicereae</taxon>
        <taxon>Cicer</taxon>
    </lineage>
</organism>
<reference evidence="5" key="2">
    <citation type="submission" date="2025-08" db="UniProtKB">
        <authorList>
            <consortium name="RefSeq"/>
        </authorList>
    </citation>
    <scope>IDENTIFICATION</scope>
    <source>
        <tissue evidence="5">Etiolated seedlings</tissue>
    </source>
</reference>
<protein>
    <submittedName>
        <fullName evidence="5">Protein FANTASTIC FOUR 3</fullName>
    </submittedName>
</protein>
<dbReference type="RefSeq" id="XP_004496767.1">
    <property type="nucleotide sequence ID" value="XM_004496710.3"/>
</dbReference>
<feature type="compositionally biased region" description="Acidic residues" evidence="2">
    <location>
        <begin position="214"/>
        <end position="234"/>
    </location>
</feature>
<feature type="compositionally biased region" description="Basic and acidic residues" evidence="2">
    <location>
        <begin position="253"/>
        <end position="266"/>
    </location>
</feature>
<dbReference type="InterPro" id="IPR046431">
    <property type="entry name" value="FAF_dom"/>
</dbReference>
<proteinExistence type="inferred from homology"/>
<dbReference type="Pfam" id="PF11250">
    <property type="entry name" value="FAF"/>
    <property type="match status" value="1"/>
</dbReference>
<accession>A0A1S2XZ08</accession>
<dbReference type="OrthoDB" id="1916983at2759"/>
<evidence type="ECO:0000313" key="4">
    <source>
        <dbReference type="Proteomes" id="UP000087171"/>
    </source>
</evidence>
<name>A0A1S2XZ08_CICAR</name>
<keyword evidence="4" id="KW-1185">Reference proteome</keyword>
<dbReference type="STRING" id="3827.A0A1S2XZ08"/>